<dbReference type="OrthoDB" id="5989504at2759"/>
<dbReference type="InParanoid" id="A0A1X7TDX9"/>
<accession>A0A1X7TDX9</accession>
<reference evidence="2" key="1">
    <citation type="submission" date="2017-05" db="UniProtKB">
        <authorList>
            <consortium name="EnsemblMetazoa"/>
        </authorList>
    </citation>
    <scope>IDENTIFICATION</scope>
</reference>
<proteinExistence type="predicted"/>
<feature type="domain" description="DUF6589" evidence="1">
    <location>
        <begin position="79"/>
        <end position="242"/>
    </location>
</feature>
<protein>
    <recommendedName>
        <fullName evidence="1">DUF6589 domain-containing protein</fullName>
    </recommendedName>
</protein>
<sequence>PVLSFNSSTATSSVVPSANFKPWSFKIVGDNIDFNVTPRYMRVDKQTESRHYFHSYALRDRISISSLPPVRPQLCFQSPSVRAESLLPTPSDDDAIITNLKVLFGRILCENPSFFEKCFEDLVPSHIIHRRSSEMSLKSDIIPLGIILKNENKTKDMIDIIMEHHKYVPRLEKTETQRVPGTCETEEVSNPVLHQIMFGGDHLTKVRAMSAIKQRVNTDTPVDRCEGIIPVIEDWHMKLTLFEVI</sequence>
<dbReference type="InterPro" id="IPR046496">
    <property type="entry name" value="DUF6589"/>
</dbReference>
<name>A0A1X7TDX9_AMPQE</name>
<evidence type="ECO:0000259" key="1">
    <source>
        <dbReference type="Pfam" id="PF20231"/>
    </source>
</evidence>
<dbReference type="EnsemblMetazoa" id="Aqu2.1.12814_001">
    <property type="protein sequence ID" value="Aqu2.1.12814_001"/>
    <property type="gene ID" value="Aqu2.1.12814"/>
</dbReference>
<dbReference type="Pfam" id="PF20231">
    <property type="entry name" value="DUF6589"/>
    <property type="match status" value="1"/>
</dbReference>
<organism evidence="2">
    <name type="scientific">Amphimedon queenslandica</name>
    <name type="common">Sponge</name>
    <dbReference type="NCBI Taxonomy" id="400682"/>
    <lineage>
        <taxon>Eukaryota</taxon>
        <taxon>Metazoa</taxon>
        <taxon>Porifera</taxon>
        <taxon>Demospongiae</taxon>
        <taxon>Heteroscleromorpha</taxon>
        <taxon>Haplosclerida</taxon>
        <taxon>Niphatidae</taxon>
        <taxon>Amphimedon</taxon>
    </lineage>
</organism>
<dbReference type="AlphaFoldDB" id="A0A1X7TDX9"/>
<evidence type="ECO:0000313" key="2">
    <source>
        <dbReference type="EnsemblMetazoa" id="Aqu2.1.12814_001"/>
    </source>
</evidence>